<dbReference type="GeneID" id="38774072"/>
<feature type="region of interest" description="Disordered" evidence="1">
    <location>
        <begin position="961"/>
        <end position="1019"/>
    </location>
</feature>
<name>A0A401G4Q5_9APHY</name>
<protein>
    <submittedName>
        <fullName evidence="2">Uncharacterized protein</fullName>
    </submittedName>
</protein>
<dbReference type="InParanoid" id="A0A401G4Q5"/>
<evidence type="ECO:0000256" key="1">
    <source>
        <dbReference type="SAM" id="MobiDB-lite"/>
    </source>
</evidence>
<dbReference type="EMBL" id="BFAD01000001">
    <property type="protein sequence ID" value="GBE77155.1"/>
    <property type="molecule type" value="Genomic_DNA"/>
</dbReference>
<dbReference type="RefSeq" id="XP_027608068.1">
    <property type="nucleotide sequence ID" value="XM_027752267.1"/>
</dbReference>
<feature type="region of interest" description="Disordered" evidence="1">
    <location>
        <begin position="1227"/>
        <end position="1247"/>
    </location>
</feature>
<dbReference type="Proteomes" id="UP000287166">
    <property type="component" value="Unassembled WGS sequence"/>
</dbReference>
<organism evidence="2 3">
    <name type="scientific">Sparassis crispa</name>
    <dbReference type="NCBI Taxonomy" id="139825"/>
    <lineage>
        <taxon>Eukaryota</taxon>
        <taxon>Fungi</taxon>
        <taxon>Dikarya</taxon>
        <taxon>Basidiomycota</taxon>
        <taxon>Agaricomycotina</taxon>
        <taxon>Agaricomycetes</taxon>
        <taxon>Polyporales</taxon>
        <taxon>Sparassidaceae</taxon>
        <taxon>Sparassis</taxon>
    </lineage>
</organism>
<comment type="caution">
    <text evidence="2">The sequence shown here is derived from an EMBL/GenBank/DDBJ whole genome shotgun (WGS) entry which is preliminary data.</text>
</comment>
<feature type="compositionally biased region" description="Polar residues" evidence="1">
    <location>
        <begin position="981"/>
        <end position="1003"/>
    </location>
</feature>
<proteinExistence type="predicted"/>
<sequence length="1362" mass="152684">MTHPLFNVLEEKVYFDLTDHFDNHRLKNIVFSPVKSGHSLCCIHLQLEQSPSTSEKIPSGILFEVMGQIAIQDCYLTTYGDSEHYPEPGDGSPAISCWIEPLPDILSCADWRKAMRAITKIAEMGPESLLHLLRHVRMDPPSIDFMQLQVGWRPRASEDMIADFPLFNRKGKQTAPTSISEVPFGKPVQTVLAQLKSSLAPLEKRNFEAEWAKKVERQCEAWKGARVSQSQYAEQLEWEAHVVEYVNFVHERIKAHGNAKLATGRSLRRDLPLYGPRFIPPTYLDIAKRSATPEITLEMTYLKPVTIVHPFYFPEITQCPQCDSGDVKWIQWAATGHREVHGLFREETAIGYQLRCKECEKRTAERSGTNEDSDGAYCFTTTSHLFWQRRDHWEIPSSIPYFLRRCAVTRELFDLIVELRPSTTSAGLAENVRQLHLLEYHRERLVYLRYFQLRQETKNMSLVDPPPLRKFSKPGEIVAGYCDRSITDDLITDIFNKFSEKTRQPESETYLHTLSATSISLDNTFRAAGKASLVTVVEKKQNRIKVLKGGILSVINEVNEIISWHFCQSQSTSEIAEVLAGLKRRGELLQVPDPVLAVVDNCCHVRKSIKKALPEIDVVLDVWHFVGRYLACIIGGTKNSLRGAVARDLVSAILKTTADKYNRVVYWSRAEQERRVVCVYEKWQNHGDVWSAAAPKVHAEQLGHVKKGCLVRAYQDVVSDGSRIEGSHKGWNNLQRSHASGLEVLTALGHDHVLRRNIRVVFNAGHDSIDKFLASTHGSHHIHLVDGIARLWNSMIEDAKIVKSRGLSRLPTMQVVDSGEKFRLVKAEYATTYHHLTCTVKDELDEDLLDLSLHDDASADLILRELAIDPALRLQPLPIDSPPTKPAIGLIEGTSDCPPAPSVLPDDQALRPTALCTEPASRAVMPTVIDLDAESSEITVTFSEMTTQPTEDSDIEVVGAAPSVTRKGKEKQLSGPREAQALTSDTFKDTTTAVTNARYSPDQSLHAPSKRKASDANVAERPAMSATLLTKVPGPALVSHTVNTSVQSELVPEEPHMLPVVQISGPSRSQRLFSVVTGINPSSLSISADSEFYLFMDMRAEGKWASFNMTPAKWVAAAEAYNARLEELTKSRGLPMARKTPRALMEKLGELEPKILARIIAKDYTSKRTNTEAFWMKHCLAVTLMKVENTKDAYLRCWAIMYPGTKGSRENHNRAYCMDGVRQKPKKVERTVNGTPETITEDPPEFPQPRGIFSSGTHFHPDVFLRTVEHMYKQLVVRKGTGGALSMEYTAFTTLLCKRLKVYNDGMALFELYSSLEIASPARAANFVVERNGIKYLHINYLKDAEDVPGSIVPAAQGSGDV</sequence>
<evidence type="ECO:0000313" key="3">
    <source>
        <dbReference type="Proteomes" id="UP000287166"/>
    </source>
</evidence>
<dbReference type="OrthoDB" id="2803586at2759"/>
<gene>
    <name evidence="2" type="ORF">SCP_0100270</name>
</gene>
<accession>A0A401G4Q5</accession>
<keyword evidence="3" id="KW-1185">Reference proteome</keyword>
<reference evidence="2 3" key="1">
    <citation type="journal article" date="2018" name="Sci. Rep.">
        <title>Genome sequence of the cauliflower mushroom Sparassis crispa (Hanabiratake) and its association with beneficial usage.</title>
        <authorList>
            <person name="Kiyama R."/>
            <person name="Furutani Y."/>
            <person name="Kawaguchi K."/>
            <person name="Nakanishi T."/>
        </authorList>
    </citation>
    <scope>NUCLEOTIDE SEQUENCE [LARGE SCALE GENOMIC DNA]</scope>
</reference>
<evidence type="ECO:0000313" key="2">
    <source>
        <dbReference type="EMBL" id="GBE77155.1"/>
    </source>
</evidence>